<name>D9UBF4_ARATH</name>
<dbReference type="PANTHER" id="PTHR46236">
    <property type="entry name" value="TRAF-LIKE SUPERFAMILY PROTEIN"/>
    <property type="match status" value="1"/>
</dbReference>
<dbReference type="CDD" id="cd00121">
    <property type="entry name" value="MATH"/>
    <property type="match status" value="1"/>
</dbReference>
<gene>
    <name evidence="3" type="primary">rtm3</name>
</gene>
<dbReference type="PANTHER" id="PTHR46236:SF7">
    <property type="entry name" value="PROTEIN RESTRICTED TEV MOVEMENT 3"/>
    <property type="match status" value="1"/>
</dbReference>
<dbReference type="InterPro" id="IPR050804">
    <property type="entry name" value="MCC"/>
</dbReference>
<feature type="domain" description="MATH" evidence="2">
    <location>
        <begin position="6"/>
        <end position="49"/>
    </location>
</feature>
<evidence type="ECO:0000256" key="1">
    <source>
        <dbReference type="ARBA" id="ARBA00023054"/>
    </source>
</evidence>
<dbReference type="PROSITE" id="PS50144">
    <property type="entry name" value="MATH"/>
    <property type="match status" value="1"/>
</dbReference>
<keyword evidence="1" id="KW-0175">Coiled coil</keyword>
<reference evidence="3" key="1">
    <citation type="journal article" date="2012" name="PLoS ONE">
        <title>The RTM resistance to potyviruses in Arabidopsis thaliana: natural variation of the RTM genes and evidence for the implication of additional genes.</title>
        <authorList>
            <person name="Cosson P."/>
            <person name="Schurdi-Levraud V."/>
            <person name="Le Q.H."/>
            <person name="Sicard O."/>
            <person name="Caballero M."/>
            <person name="Roux F."/>
            <person name="Le Gall O."/>
            <person name="Candresse T."/>
            <person name="Revers F."/>
        </authorList>
    </citation>
    <scope>NUCLEOTIDE SEQUENCE</scope>
</reference>
<organism evidence="3">
    <name type="scientific">Arabidopsis thaliana</name>
    <name type="common">Mouse-ear cress</name>
    <dbReference type="NCBI Taxonomy" id="3702"/>
    <lineage>
        <taxon>Eukaryota</taxon>
        <taxon>Viridiplantae</taxon>
        <taxon>Streptophyta</taxon>
        <taxon>Embryophyta</taxon>
        <taxon>Tracheophyta</taxon>
        <taxon>Spermatophyta</taxon>
        <taxon>Magnoliopsida</taxon>
        <taxon>eudicotyledons</taxon>
        <taxon>Gunneridae</taxon>
        <taxon>Pentapetalae</taxon>
        <taxon>rosids</taxon>
        <taxon>malvids</taxon>
        <taxon>Brassicales</taxon>
        <taxon>Brassicaceae</taxon>
        <taxon>Camelineae</taxon>
        <taxon>Arabidopsis</taxon>
    </lineage>
</organism>
<evidence type="ECO:0000313" key="3">
    <source>
        <dbReference type="EMBL" id="CBW45936.1"/>
    </source>
</evidence>
<protein>
    <submittedName>
        <fullName evidence="3">RTM3 protein</fullName>
    </submittedName>
</protein>
<proteinExistence type="predicted"/>
<dbReference type="InterPro" id="IPR002083">
    <property type="entry name" value="MATH/TRAF_dom"/>
</dbReference>
<accession>D9UBF4</accession>
<dbReference type="InterPro" id="IPR008974">
    <property type="entry name" value="TRAF-like"/>
</dbReference>
<dbReference type="Gene3D" id="2.60.210.10">
    <property type="entry name" value="Apoptosis, Tumor Necrosis Factor Receptor Associated Protein 2, Chain A"/>
    <property type="match status" value="1"/>
</dbReference>
<dbReference type="Pfam" id="PF22486">
    <property type="entry name" value="MATH_2"/>
    <property type="match status" value="1"/>
</dbReference>
<dbReference type="SUPFAM" id="SSF49599">
    <property type="entry name" value="TRAF domain-like"/>
    <property type="match status" value="1"/>
</dbReference>
<dbReference type="EMBL" id="FR681964">
    <property type="protein sequence ID" value="CBW45936.1"/>
    <property type="molecule type" value="Genomic_DNA"/>
</dbReference>
<sequence length="49" mass="5662">MGKQFDKKITWTIKNFASLPSDLIYSDHFVVGGCKWHLRAYPKGYNNAN</sequence>
<dbReference type="AlphaFoldDB" id="D9UBF4"/>
<evidence type="ECO:0000259" key="2">
    <source>
        <dbReference type="PROSITE" id="PS50144"/>
    </source>
</evidence>